<keyword evidence="5" id="KW-1133">Transmembrane helix</keyword>
<keyword evidence="3" id="KW-0408">Iron</keyword>
<evidence type="ECO:0000256" key="5">
    <source>
        <dbReference type="SAM" id="Phobius"/>
    </source>
</evidence>
<keyword evidence="5" id="KW-0812">Transmembrane</keyword>
<keyword evidence="4" id="KW-0503">Monooxygenase</keyword>
<keyword evidence="5" id="KW-0472">Membrane</keyword>
<keyword evidence="4" id="KW-0560">Oxidoreductase</keyword>
<comment type="similarity">
    <text evidence="1">Belongs to the cytochrome P450 family.</text>
</comment>
<keyword evidence="2" id="KW-0479">Metal-binding</keyword>
<dbReference type="InterPro" id="IPR002401">
    <property type="entry name" value="Cyt_P450_E_grp-I"/>
</dbReference>
<protein>
    <submittedName>
        <fullName evidence="7">Cytochrome P450</fullName>
    </submittedName>
</protein>
<dbReference type="GO" id="GO:0006805">
    <property type="term" value="P:xenobiotic metabolic process"/>
    <property type="evidence" value="ECO:0007669"/>
    <property type="project" value="TreeGrafter"/>
</dbReference>
<feature type="transmembrane region" description="Helical" evidence="5">
    <location>
        <begin position="6"/>
        <end position="21"/>
    </location>
</feature>
<dbReference type="GO" id="GO:0005506">
    <property type="term" value="F:iron ion binding"/>
    <property type="evidence" value="ECO:0007669"/>
    <property type="project" value="InterPro"/>
</dbReference>
<evidence type="ECO:0000256" key="2">
    <source>
        <dbReference type="ARBA" id="ARBA00022723"/>
    </source>
</evidence>
<organism evidence="6 7">
    <name type="scientific">Panagrolaimus superbus</name>
    <dbReference type="NCBI Taxonomy" id="310955"/>
    <lineage>
        <taxon>Eukaryota</taxon>
        <taxon>Metazoa</taxon>
        <taxon>Ecdysozoa</taxon>
        <taxon>Nematoda</taxon>
        <taxon>Chromadorea</taxon>
        <taxon>Rhabditida</taxon>
        <taxon>Tylenchina</taxon>
        <taxon>Panagrolaimomorpha</taxon>
        <taxon>Panagrolaimoidea</taxon>
        <taxon>Panagrolaimidae</taxon>
        <taxon>Panagrolaimus</taxon>
    </lineage>
</organism>
<dbReference type="GO" id="GO:0020037">
    <property type="term" value="F:heme binding"/>
    <property type="evidence" value="ECO:0007669"/>
    <property type="project" value="InterPro"/>
</dbReference>
<reference evidence="7" key="1">
    <citation type="submission" date="2022-11" db="UniProtKB">
        <authorList>
            <consortium name="WormBaseParasite"/>
        </authorList>
    </citation>
    <scope>IDENTIFICATION</scope>
</reference>
<dbReference type="GO" id="GO:0005737">
    <property type="term" value="C:cytoplasm"/>
    <property type="evidence" value="ECO:0007669"/>
    <property type="project" value="TreeGrafter"/>
</dbReference>
<keyword evidence="6" id="KW-1185">Reference proteome</keyword>
<accession>A0A914Z9Q4</accession>
<dbReference type="AlphaFoldDB" id="A0A914Z9Q4"/>
<evidence type="ECO:0000313" key="6">
    <source>
        <dbReference type="Proteomes" id="UP000887577"/>
    </source>
</evidence>
<dbReference type="PANTHER" id="PTHR24300">
    <property type="entry name" value="CYTOCHROME P450 508A4-RELATED"/>
    <property type="match status" value="1"/>
</dbReference>
<evidence type="ECO:0000256" key="4">
    <source>
        <dbReference type="ARBA" id="ARBA00023033"/>
    </source>
</evidence>
<dbReference type="InterPro" id="IPR036396">
    <property type="entry name" value="Cyt_P450_sf"/>
</dbReference>
<evidence type="ECO:0000256" key="3">
    <source>
        <dbReference type="ARBA" id="ARBA00023004"/>
    </source>
</evidence>
<dbReference type="Proteomes" id="UP000887577">
    <property type="component" value="Unplaced"/>
</dbReference>
<sequence>MALLHVFVAILIWILFYNFYWKRRKFPPGPTPLPILGNIQPMKRIRNGHEVFIQWQKKYGPIFTFWISEIPVITICDYQLMQETFVKDADSYTGKFTVPKMDNFFRGGTFGVVFTEGELWRDQRRFALSVLRNFGMGRNLMEQKILDEIIAFTETLSEDVNESSYLKEKN</sequence>
<dbReference type="GO" id="GO:0006082">
    <property type="term" value="P:organic acid metabolic process"/>
    <property type="evidence" value="ECO:0007669"/>
    <property type="project" value="TreeGrafter"/>
</dbReference>
<dbReference type="Pfam" id="PF00067">
    <property type="entry name" value="p450"/>
    <property type="match status" value="1"/>
</dbReference>
<dbReference type="WBParaSite" id="PSU_v2.g8536.t1">
    <property type="protein sequence ID" value="PSU_v2.g8536.t1"/>
    <property type="gene ID" value="PSU_v2.g8536"/>
</dbReference>
<dbReference type="SUPFAM" id="SSF48264">
    <property type="entry name" value="Cytochrome P450"/>
    <property type="match status" value="1"/>
</dbReference>
<evidence type="ECO:0000313" key="7">
    <source>
        <dbReference type="WBParaSite" id="PSU_v2.g8536.t1"/>
    </source>
</evidence>
<dbReference type="GO" id="GO:0016712">
    <property type="term" value="F:oxidoreductase activity, acting on paired donors, with incorporation or reduction of molecular oxygen, reduced flavin or flavoprotein as one donor, and incorporation of one atom of oxygen"/>
    <property type="evidence" value="ECO:0007669"/>
    <property type="project" value="TreeGrafter"/>
</dbReference>
<dbReference type="InterPro" id="IPR050182">
    <property type="entry name" value="Cytochrome_P450_fam2"/>
</dbReference>
<evidence type="ECO:0000256" key="1">
    <source>
        <dbReference type="ARBA" id="ARBA00010617"/>
    </source>
</evidence>
<dbReference type="PANTHER" id="PTHR24300:SF375">
    <property type="entry name" value="CYTOCHROME P450 FAMILY"/>
    <property type="match status" value="1"/>
</dbReference>
<dbReference type="InterPro" id="IPR001128">
    <property type="entry name" value="Cyt_P450"/>
</dbReference>
<proteinExistence type="inferred from homology"/>
<dbReference type="PRINTS" id="PR00463">
    <property type="entry name" value="EP450I"/>
</dbReference>
<dbReference type="Gene3D" id="1.10.630.10">
    <property type="entry name" value="Cytochrome P450"/>
    <property type="match status" value="1"/>
</dbReference>
<name>A0A914Z9Q4_9BILA</name>